<evidence type="ECO:0000313" key="2">
    <source>
        <dbReference type="EMBL" id="MCP1111086.1"/>
    </source>
</evidence>
<name>A0ABT1EK55_9FIRM</name>
<keyword evidence="1" id="KW-1133">Transmembrane helix</keyword>
<dbReference type="EMBL" id="JAMZFV010000023">
    <property type="protein sequence ID" value="MCP1111086.1"/>
    <property type="molecule type" value="Genomic_DNA"/>
</dbReference>
<evidence type="ECO:0000256" key="1">
    <source>
        <dbReference type="SAM" id="Phobius"/>
    </source>
</evidence>
<comment type="caution">
    <text evidence="2">The sequence shown here is derived from an EMBL/GenBank/DDBJ whole genome shotgun (WGS) entry which is preliminary data.</text>
</comment>
<feature type="transmembrane region" description="Helical" evidence="1">
    <location>
        <begin position="12"/>
        <end position="36"/>
    </location>
</feature>
<dbReference type="RefSeq" id="WP_262069967.1">
    <property type="nucleotide sequence ID" value="NZ_JAMXOC010000023.1"/>
</dbReference>
<keyword evidence="1" id="KW-0472">Membrane</keyword>
<sequence length="164" mass="19466">MKEWEIQRKKKRFILKILAGAIIVTLLFGLIIGAMIGRIKSNQAKRQEEQQEQKVRIEELHEYPVEVDKQEVMEVGYKGLSLLSFLESSDSREEFKSELERYIQLADYYGEYTKVSIEGKDIYDKVIKAHRFYLRIDNEEQSRIEGLYDEETKEYVFGYYEGAE</sequence>
<dbReference type="Proteomes" id="UP001523565">
    <property type="component" value="Unassembled WGS sequence"/>
</dbReference>
<evidence type="ECO:0000313" key="3">
    <source>
        <dbReference type="Proteomes" id="UP001523565"/>
    </source>
</evidence>
<accession>A0ABT1EK55</accession>
<organism evidence="2 3">
    <name type="scientific">Ohessyouella blattaphilus</name>
    <dbReference type="NCBI Taxonomy" id="2949333"/>
    <lineage>
        <taxon>Bacteria</taxon>
        <taxon>Bacillati</taxon>
        <taxon>Bacillota</taxon>
        <taxon>Clostridia</taxon>
        <taxon>Lachnospirales</taxon>
        <taxon>Lachnospiraceae</taxon>
        <taxon>Ohessyouella</taxon>
    </lineage>
</organism>
<reference evidence="2 3" key="1">
    <citation type="journal article" date="2022" name="Genome Biol. Evol.">
        <title>Host diet, physiology and behaviors set the stage for Lachnospiraceae cladogenesis.</title>
        <authorList>
            <person name="Vera-Ponce De Leon A."/>
            <person name="Schneider M."/>
            <person name="Jahnes B.C."/>
            <person name="Sadowski V."/>
            <person name="Camuy-Velez L.A."/>
            <person name="Duan J."/>
            <person name="Sabree Z.L."/>
        </authorList>
    </citation>
    <scope>NUCLEOTIDE SEQUENCE [LARGE SCALE GENOMIC DNA]</scope>
    <source>
        <strain evidence="2 3">PAL227</strain>
    </source>
</reference>
<keyword evidence="1" id="KW-0812">Transmembrane</keyword>
<gene>
    <name evidence="2" type="ORF">NK118_12585</name>
</gene>
<proteinExistence type="predicted"/>
<protein>
    <submittedName>
        <fullName evidence="2">YhcB family protein</fullName>
    </submittedName>
</protein>
<keyword evidence="3" id="KW-1185">Reference proteome</keyword>